<protein>
    <recommendedName>
        <fullName evidence="3">F-box domain-containing protein</fullName>
    </recommendedName>
</protein>
<evidence type="ECO:0000313" key="2">
    <source>
        <dbReference type="Proteomes" id="UP000076798"/>
    </source>
</evidence>
<reference evidence="1 2" key="1">
    <citation type="journal article" date="2016" name="Mol. Biol. Evol.">
        <title>Comparative Genomics of Early-Diverging Mushroom-Forming Fungi Provides Insights into the Origins of Lignocellulose Decay Capabilities.</title>
        <authorList>
            <person name="Nagy L.G."/>
            <person name="Riley R."/>
            <person name="Tritt A."/>
            <person name="Adam C."/>
            <person name="Daum C."/>
            <person name="Floudas D."/>
            <person name="Sun H."/>
            <person name="Yadav J.S."/>
            <person name="Pangilinan J."/>
            <person name="Larsson K.H."/>
            <person name="Matsuura K."/>
            <person name="Barry K."/>
            <person name="Labutti K."/>
            <person name="Kuo R."/>
            <person name="Ohm R.A."/>
            <person name="Bhattacharya S.S."/>
            <person name="Shirouzu T."/>
            <person name="Yoshinaga Y."/>
            <person name="Martin F.M."/>
            <person name="Grigoriev I.V."/>
            <person name="Hibbett D.S."/>
        </authorList>
    </citation>
    <scope>NUCLEOTIDE SEQUENCE [LARGE SCALE GENOMIC DNA]</scope>
    <source>
        <strain evidence="1 2">HHB10207 ss-3</strain>
    </source>
</reference>
<keyword evidence="2" id="KW-1185">Reference proteome</keyword>
<dbReference type="AlphaFoldDB" id="A0A165ZVK5"/>
<proteinExistence type="predicted"/>
<dbReference type="Proteomes" id="UP000076798">
    <property type="component" value="Unassembled WGS sequence"/>
</dbReference>
<organism evidence="1 2">
    <name type="scientific">Sistotremastrum suecicum HHB10207 ss-3</name>
    <dbReference type="NCBI Taxonomy" id="1314776"/>
    <lineage>
        <taxon>Eukaryota</taxon>
        <taxon>Fungi</taxon>
        <taxon>Dikarya</taxon>
        <taxon>Basidiomycota</taxon>
        <taxon>Agaricomycotina</taxon>
        <taxon>Agaricomycetes</taxon>
        <taxon>Sistotremastrales</taxon>
        <taxon>Sistotremastraceae</taxon>
        <taxon>Sistotremastrum</taxon>
    </lineage>
</organism>
<accession>A0A165ZVK5</accession>
<dbReference type="EMBL" id="KV428169">
    <property type="protein sequence ID" value="KZT34684.1"/>
    <property type="molecule type" value="Genomic_DNA"/>
</dbReference>
<gene>
    <name evidence="1" type="ORF">SISSUDRAFT_1052426</name>
</gene>
<sequence>MATVCHLDRAPNETISHILHGSRLDDIVSFALTSFRFYSLVKTTRIVWLNASDNIMLPLPTGHTVRTVPIERLFSLALRAISISKALVQDVAISKRFSHKDLGDSAGDAVPLPGGRWMIYEHDVGLRAHETNGVNDVEQLLVEGDPGDLVTAEALGNGIVRCLRSQKSLRRKDVVRDTISITDIHFPLGTEARPSIVPASSRSINGPYDVCDLHNSLSLSISGDNKDILCLVDPVNRLGIFLEPEGYKESKKTSYSFNEAKFHKHLAKIVLSVVCLTEEQDANDNEDEDPYDPYHGERPEIWLLDIPAFVTRPETSEEVAESSTITWSLVKFAITHRYVVPYDLPMDLAFEKKQGIPESYVCITELRIPPDGLAWCADLIMALCLSPENKLLPVCLGYLEQDWDSTEPTDWTVGWKMMSKDVMAIAFTTLVGRELKRIRLKIPGFGTLWKNVELERFDPVHGQIHLAITGKSLVGFKDPYFVVQY</sequence>
<evidence type="ECO:0008006" key="3">
    <source>
        <dbReference type="Google" id="ProtNLM"/>
    </source>
</evidence>
<evidence type="ECO:0000313" key="1">
    <source>
        <dbReference type="EMBL" id="KZT34684.1"/>
    </source>
</evidence>
<dbReference type="OrthoDB" id="3018431at2759"/>
<name>A0A165ZVK5_9AGAM</name>